<keyword evidence="3" id="KW-0238">DNA-binding</keyword>
<name>A0A8T8UFE1_9ROSI</name>
<reference evidence="9" key="1">
    <citation type="submission" date="2021-04" db="EMBL/GenBank/DDBJ databases">
        <authorList>
            <person name="Zhang Q."/>
            <person name="Wang Y."/>
            <person name="Xu X."/>
        </authorList>
    </citation>
    <scope>NUCLEOTIDE SEQUENCE</scope>
</reference>
<dbReference type="CDD" id="cd00018">
    <property type="entry name" value="AP2"/>
    <property type="match status" value="1"/>
</dbReference>
<evidence type="ECO:0000256" key="5">
    <source>
        <dbReference type="ARBA" id="ARBA00023242"/>
    </source>
</evidence>
<dbReference type="EMBL" id="MW924678">
    <property type="protein sequence ID" value="QWQ79370.1"/>
    <property type="molecule type" value="mRNA"/>
</dbReference>
<dbReference type="PRINTS" id="PR00367">
    <property type="entry name" value="ETHRSPELEMNT"/>
</dbReference>
<feature type="coiled-coil region" evidence="7">
    <location>
        <begin position="202"/>
        <end position="239"/>
    </location>
</feature>
<dbReference type="SMART" id="SM00380">
    <property type="entry name" value="AP2"/>
    <property type="match status" value="1"/>
</dbReference>
<dbReference type="InterPro" id="IPR044808">
    <property type="entry name" value="ERF_plant"/>
</dbReference>
<protein>
    <submittedName>
        <fullName evidence="9">AP2_21</fullName>
    </submittedName>
</protein>
<proteinExistence type="evidence at transcript level"/>
<keyword evidence="5" id="KW-0539">Nucleus</keyword>
<evidence type="ECO:0000256" key="6">
    <source>
        <dbReference type="ARBA" id="ARBA00024343"/>
    </source>
</evidence>
<evidence type="ECO:0000259" key="8">
    <source>
        <dbReference type="PROSITE" id="PS51032"/>
    </source>
</evidence>
<feature type="domain" description="AP2/ERF" evidence="8">
    <location>
        <begin position="79"/>
        <end position="136"/>
    </location>
</feature>
<organism evidence="9">
    <name type="scientific">Zanthoxylum armatum</name>
    <dbReference type="NCBI Taxonomy" id="67938"/>
    <lineage>
        <taxon>Eukaryota</taxon>
        <taxon>Viridiplantae</taxon>
        <taxon>Streptophyta</taxon>
        <taxon>Embryophyta</taxon>
        <taxon>Tracheophyta</taxon>
        <taxon>Spermatophyta</taxon>
        <taxon>Magnoliopsida</taxon>
        <taxon>eudicotyledons</taxon>
        <taxon>Gunneridae</taxon>
        <taxon>Pentapetalae</taxon>
        <taxon>rosids</taxon>
        <taxon>malvids</taxon>
        <taxon>Sapindales</taxon>
        <taxon>Rutaceae</taxon>
        <taxon>Zanthoxyloideae</taxon>
        <taxon>Zanthoxylum</taxon>
    </lineage>
</organism>
<dbReference type="PANTHER" id="PTHR31190">
    <property type="entry name" value="DNA-BINDING DOMAIN"/>
    <property type="match status" value="1"/>
</dbReference>
<evidence type="ECO:0000256" key="4">
    <source>
        <dbReference type="ARBA" id="ARBA00023163"/>
    </source>
</evidence>
<dbReference type="GO" id="GO:0003677">
    <property type="term" value="F:DNA binding"/>
    <property type="evidence" value="ECO:0007669"/>
    <property type="project" value="UniProtKB-KW"/>
</dbReference>
<dbReference type="InterPro" id="IPR036955">
    <property type="entry name" value="AP2/ERF_dom_sf"/>
</dbReference>
<dbReference type="InterPro" id="IPR016177">
    <property type="entry name" value="DNA-bd_dom_sf"/>
</dbReference>
<dbReference type="FunFam" id="3.30.730.10:FF:000001">
    <property type="entry name" value="Ethylene-responsive transcription factor 2"/>
    <property type="match status" value="1"/>
</dbReference>
<comment type="subcellular location">
    <subcellularLocation>
        <location evidence="1">Nucleus</location>
    </subcellularLocation>
</comment>
<dbReference type="SUPFAM" id="SSF54171">
    <property type="entry name" value="DNA-binding domain"/>
    <property type="match status" value="1"/>
</dbReference>
<evidence type="ECO:0000256" key="1">
    <source>
        <dbReference type="ARBA" id="ARBA00004123"/>
    </source>
</evidence>
<keyword evidence="2" id="KW-0805">Transcription regulation</keyword>
<evidence type="ECO:0000313" key="9">
    <source>
        <dbReference type="EMBL" id="QWQ79370.1"/>
    </source>
</evidence>
<dbReference type="InterPro" id="IPR001471">
    <property type="entry name" value="AP2/ERF_dom"/>
</dbReference>
<evidence type="ECO:0000256" key="7">
    <source>
        <dbReference type="SAM" id="Coils"/>
    </source>
</evidence>
<dbReference type="AlphaFoldDB" id="A0A8T8UFE1"/>
<dbReference type="PROSITE" id="PS51032">
    <property type="entry name" value="AP2_ERF"/>
    <property type="match status" value="1"/>
</dbReference>
<dbReference type="Pfam" id="PF00847">
    <property type="entry name" value="AP2"/>
    <property type="match status" value="1"/>
</dbReference>
<dbReference type="GO" id="GO:0009873">
    <property type="term" value="P:ethylene-activated signaling pathway"/>
    <property type="evidence" value="ECO:0007669"/>
    <property type="project" value="InterPro"/>
</dbReference>
<dbReference type="PANTHER" id="PTHR31190:SF494">
    <property type="entry name" value="OS09G0434500 PROTEIN"/>
    <property type="match status" value="1"/>
</dbReference>
<sequence>MCGGDILRDLIPRPRGHRITASDIWPNSPFSTNPTRNIEPFLCPFSNDGADYSIGKIKPHLITSTTGDEKKPKRQRKNLYRGIRQRPWGKWAAEIRDPRKGVRVWLGTFNTAEEAARAYDKAAREIRGKKAKVNFPNENDSFSITPPPAAAAAQYHYSPNPSSQVAVCYQSSSKTLGFELYGEKNSGSELIQNFNVQNLNDGSLAQVNVKEEEEKKRKAEEEENEMRKLSEELMACDNFMKLYQIPYLDGLSPVNNNNNNNNVQENIVADLWSF</sequence>
<evidence type="ECO:0000256" key="3">
    <source>
        <dbReference type="ARBA" id="ARBA00023125"/>
    </source>
</evidence>
<dbReference type="GO" id="GO:0003700">
    <property type="term" value="F:DNA-binding transcription factor activity"/>
    <property type="evidence" value="ECO:0007669"/>
    <property type="project" value="InterPro"/>
</dbReference>
<keyword evidence="7" id="KW-0175">Coiled coil</keyword>
<comment type="similarity">
    <text evidence="6">Belongs to the AP2/ERF transcription factor family. ERF subfamily.</text>
</comment>
<evidence type="ECO:0000256" key="2">
    <source>
        <dbReference type="ARBA" id="ARBA00023015"/>
    </source>
</evidence>
<dbReference type="GO" id="GO:0005634">
    <property type="term" value="C:nucleus"/>
    <property type="evidence" value="ECO:0007669"/>
    <property type="project" value="UniProtKB-SubCell"/>
</dbReference>
<dbReference type="Gene3D" id="3.30.730.10">
    <property type="entry name" value="AP2/ERF domain"/>
    <property type="match status" value="1"/>
</dbReference>
<keyword evidence="4" id="KW-0804">Transcription</keyword>
<accession>A0A8T8UFE1</accession>